<organism evidence="2 3">
    <name type="scientific">Novosphingobium colocasiae</name>
    <dbReference type="NCBI Taxonomy" id="1256513"/>
    <lineage>
        <taxon>Bacteria</taxon>
        <taxon>Pseudomonadati</taxon>
        <taxon>Pseudomonadota</taxon>
        <taxon>Alphaproteobacteria</taxon>
        <taxon>Sphingomonadales</taxon>
        <taxon>Sphingomonadaceae</taxon>
        <taxon>Novosphingobium</taxon>
    </lineage>
</organism>
<keyword evidence="3" id="KW-1185">Reference proteome</keyword>
<evidence type="ECO:0000313" key="2">
    <source>
        <dbReference type="EMBL" id="GGZ11639.1"/>
    </source>
</evidence>
<evidence type="ECO:0000313" key="3">
    <source>
        <dbReference type="Proteomes" id="UP000648075"/>
    </source>
</evidence>
<sequence>MQEKKDALNESKPRQETGEAGRLWNAVALASLRIGAIVVASHREVLVQVTFSLDDIKGFPQPPM</sequence>
<protein>
    <submittedName>
        <fullName evidence="2">Uncharacterized protein</fullName>
    </submittedName>
</protein>
<evidence type="ECO:0000256" key="1">
    <source>
        <dbReference type="SAM" id="MobiDB-lite"/>
    </source>
</evidence>
<accession>A0A918UHA7</accession>
<proteinExistence type="predicted"/>
<name>A0A918UHA7_9SPHN</name>
<comment type="caution">
    <text evidence="2">The sequence shown here is derived from an EMBL/GenBank/DDBJ whole genome shotgun (WGS) entry which is preliminary data.</text>
</comment>
<feature type="compositionally biased region" description="Basic and acidic residues" evidence="1">
    <location>
        <begin position="1"/>
        <end position="19"/>
    </location>
</feature>
<feature type="region of interest" description="Disordered" evidence="1">
    <location>
        <begin position="1"/>
        <end position="20"/>
    </location>
</feature>
<reference evidence="2" key="1">
    <citation type="journal article" date="2014" name="Int. J. Syst. Evol. Microbiol.">
        <title>Complete genome sequence of Corynebacterium casei LMG S-19264T (=DSM 44701T), isolated from a smear-ripened cheese.</title>
        <authorList>
            <consortium name="US DOE Joint Genome Institute (JGI-PGF)"/>
            <person name="Walter F."/>
            <person name="Albersmeier A."/>
            <person name="Kalinowski J."/>
            <person name="Ruckert C."/>
        </authorList>
    </citation>
    <scope>NUCLEOTIDE SEQUENCE</scope>
    <source>
        <strain evidence="2">KCTC 32255</strain>
    </source>
</reference>
<dbReference type="Proteomes" id="UP000648075">
    <property type="component" value="Unassembled WGS sequence"/>
</dbReference>
<dbReference type="EMBL" id="BMZA01000012">
    <property type="protein sequence ID" value="GGZ11639.1"/>
    <property type="molecule type" value="Genomic_DNA"/>
</dbReference>
<dbReference type="AlphaFoldDB" id="A0A918UHA7"/>
<gene>
    <name evidence="2" type="ORF">GCM10011614_28350</name>
</gene>
<reference evidence="2" key="2">
    <citation type="submission" date="2020-09" db="EMBL/GenBank/DDBJ databases">
        <authorList>
            <person name="Sun Q."/>
            <person name="Kim S."/>
        </authorList>
    </citation>
    <scope>NUCLEOTIDE SEQUENCE</scope>
    <source>
        <strain evidence="2">KCTC 32255</strain>
    </source>
</reference>